<keyword evidence="3" id="KW-1185">Reference proteome</keyword>
<comment type="caution">
    <text evidence="2">The sequence shown here is derived from an EMBL/GenBank/DDBJ whole genome shotgun (WGS) entry which is preliminary data.</text>
</comment>
<dbReference type="Gene3D" id="3.30.160.390">
    <property type="entry name" value="Integrase, DNA-binding domain"/>
    <property type="match status" value="1"/>
</dbReference>
<dbReference type="Proteomes" id="UP000548867">
    <property type="component" value="Unassembled WGS sequence"/>
</dbReference>
<evidence type="ECO:0000313" key="2">
    <source>
        <dbReference type="EMBL" id="MBB3957140.1"/>
    </source>
</evidence>
<protein>
    <recommendedName>
        <fullName evidence="1">Integrase DNA-binding domain-containing protein</fullName>
    </recommendedName>
</protein>
<dbReference type="InterPro" id="IPR025166">
    <property type="entry name" value="Integrase_DNA_bind_dom"/>
</dbReference>
<reference evidence="2 3" key="1">
    <citation type="submission" date="2020-08" db="EMBL/GenBank/DDBJ databases">
        <title>Genomic Encyclopedia of Type Strains, Phase IV (KMG-IV): sequencing the most valuable type-strain genomes for metagenomic binning, comparative biology and taxonomic classification.</title>
        <authorList>
            <person name="Goeker M."/>
        </authorList>
    </citation>
    <scope>NUCLEOTIDE SEQUENCE [LARGE SCALE GENOMIC DNA]</scope>
    <source>
        <strain evidence="2 3">DSM 27057</strain>
    </source>
</reference>
<dbReference type="InterPro" id="IPR038488">
    <property type="entry name" value="Integrase_DNA-bd_sf"/>
</dbReference>
<name>A0A7W6CNR3_9SPHN</name>
<organism evidence="2 3">
    <name type="scientific">Novosphingobium sediminicola</name>
    <dbReference type="NCBI Taxonomy" id="563162"/>
    <lineage>
        <taxon>Bacteria</taxon>
        <taxon>Pseudomonadati</taxon>
        <taxon>Pseudomonadota</taxon>
        <taxon>Alphaproteobacteria</taxon>
        <taxon>Sphingomonadales</taxon>
        <taxon>Sphingomonadaceae</taxon>
        <taxon>Novosphingobium</taxon>
    </lineage>
</organism>
<gene>
    <name evidence="2" type="ORF">GGR38_004114</name>
</gene>
<proteinExistence type="predicted"/>
<dbReference type="Pfam" id="PF13356">
    <property type="entry name" value="Arm-DNA-bind_3"/>
    <property type="match status" value="1"/>
</dbReference>
<accession>A0A7W6CNR3</accession>
<evidence type="ECO:0000313" key="3">
    <source>
        <dbReference type="Proteomes" id="UP000548867"/>
    </source>
</evidence>
<feature type="domain" description="Integrase DNA-binding" evidence="1">
    <location>
        <begin position="9"/>
        <end position="88"/>
    </location>
</feature>
<dbReference type="EMBL" id="JACIDX010000019">
    <property type="protein sequence ID" value="MBB3957140.1"/>
    <property type="molecule type" value="Genomic_DNA"/>
</dbReference>
<dbReference type="AlphaFoldDB" id="A0A7W6CNR3"/>
<evidence type="ECO:0000259" key="1">
    <source>
        <dbReference type="Pfam" id="PF13356"/>
    </source>
</evidence>
<sequence length="124" mass="14035">MTSRTLNILSAAKVQAIREAGRYSDDGGLFLYVDATRRNWIFCYTWRGGRKELGLGSARSLSLAKVREQAAEYRAMLAEGKNRRLERDRGSCLRWFCRCFYRYDVRMADDADGLCGSSKGAVSS</sequence>